<comment type="caution">
    <text evidence="5">The sequence shown here is derived from an EMBL/GenBank/DDBJ whole genome shotgun (WGS) entry which is preliminary data.</text>
</comment>
<keyword evidence="3" id="KW-0732">Signal</keyword>
<name>A0AAV1P2K2_SCOSC</name>
<accession>A0AAV1P2K2</accession>
<dbReference type="Pfam" id="PF00021">
    <property type="entry name" value="UPAR_LY6"/>
    <property type="match status" value="2"/>
</dbReference>
<feature type="domain" description="UPAR/Ly6" evidence="4">
    <location>
        <begin position="35"/>
        <end position="95"/>
    </location>
</feature>
<feature type="domain" description="UPAR/Ly6" evidence="4">
    <location>
        <begin position="108"/>
        <end position="188"/>
    </location>
</feature>
<comment type="subcellular location">
    <subcellularLocation>
        <location evidence="1">Secreted</location>
    </subcellularLocation>
</comment>
<keyword evidence="2" id="KW-0964">Secreted</keyword>
<reference evidence="5 6" key="1">
    <citation type="submission" date="2024-01" db="EMBL/GenBank/DDBJ databases">
        <authorList>
            <person name="Alioto T."/>
            <person name="Alioto T."/>
            <person name="Gomez Garrido J."/>
        </authorList>
    </citation>
    <scope>NUCLEOTIDE SEQUENCE [LARGE SCALE GENOMIC DNA]</scope>
</reference>
<dbReference type="GO" id="GO:0005576">
    <property type="term" value="C:extracellular region"/>
    <property type="evidence" value="ECO:0007669"/>
    <property type="project" value="UniProtKB-SubCell"/>
</dbReference>
<evidence type="ECO:0000259" key="4">
    <source>
        <dbReference type="Pfam" id="PF00021"/>
    </source>
</evidence>
<protein>
    <submittedName>
        <fullName evidence="5">Urokinase plasminogen activator surface receptor-like</fullName>
    </submittedName>
</protein>
<dbReference type="PANTHER" id="PTHR20914:SF9">
    <property type="entry name" value="COILED, ISOFORM A"/>
    <property type="match status" value="1"/>
</dbReference>
<sequence length="228" mass="25484">MMKLILSLTLIWTLSSTAEALQCWQISGDVTELHPCESTELCATFQVSMNGHEIPYTRRWCAPSSQFSEGKHTFSASVGFANISAYVCNTDGCNNQTIRYPGVRKKNKLQCFTCDDPSSDVCNQTVQCVGEEDRCINGTVEYHEHETARTFGCVSANICETFPHLELLPELKAKFLHPPTCCEGSFCRVELFLPGLSKHTGDGIKNLNNGVIVGYYCAFHRHRLNICR</sequence>
<dbReference type="PANTHER" id="PTHR20914">
    <property type="entry name" value="LY6/PLAUR DOMAIN-CONTAINING PROTEIN 8"/>
    <property type="match status" value="1"/>
</dbReference>
<evidence type="ECO:0000313" key="5">
    <source>
        <dbReference type="EMBL" id="CAK6964504.1"/>
    </source>
</evidence>
<evidence type="ECO:0000313" key="6">
    <source>
        <dbReference type="Proteomes" id="UP001314229"/>
    </source>
</evidence>
<keyword evidence="5" id="KW-0675">Receptor</keyword>
<evidence type="ECO:0000256" key="2">
    <source>
        <dbReference type="ARBA" id="ARBA00022525"/>
    </source>
</evidence>
<dbReference type="Gene3D" id="2.10.60.10">
    <property type="entry name" value="CD59"/>
    <property type="match status" value="1"/>
</dbReference>
<dbReference type="InterPro" id="IPR045860">
    <property type="entry name" value="Snake_toxin-like_sf"/>
</dbReference>
<dbReference type="AlphaFoldDB" id="A0AAV1P2K2"/>
<dbReference type="InterPro" id="IPR050918">
    <property type="entry name" value="CNF-like_PLA2_Inhibitor"/>
</dbReference>
<dbReference type="EMBL" id="CAWUFR010000073">
    <property type="protein sequence ID" value="CAK6964504.1"/>
    <property type="molecule type" value="Genomic_DNA"/>
</dbReference>
<feature type="signal peptide" evidence="3">
    <location>
        <begin position="1"/>
        <end position="20"/>
    </location>
</feature>
<keyword evidence="6" id="KW-1185">Reference proteome</keyword>
<evidence type="ECO:0000256" key="1">
    <source>
        <dbReference type="ARBA" id="ARBA00004613"/>
    </source>
</evidence>
<gene>
    <name evidence="5" type="ORF">FSCOSCO3_A036881</name>
</gene>
<dbReference type="Proteomes" id="UP001314229">
    <property type="component" value="Unassembled WGS sequence"/>
</dbReference>
<proteinExistence type="predicted"/>
<feature type="chain" id="PRO_5043314941" evidence="3">
    <location>
        <begin position="21"/>
        <end position="228"/>
    </location>
</feature>
<dbReference type="InterPro" id="IPR016054">
    <property type="entry name" value="LY6_UPA_recep-like"/>
</dbReference>
<dbReference type="SUPFAM" id="SSF57302">
    <property type="entry name" value="Snake toxin-like"/>
    <property type="match status" value="2"/>
</dbReference>
<organism evidence="5 6">
    <name type="scientific">Scomber scombrus</name>
    <name type="common">Atlantic mackerel</name>
    <name type="synonym">Scomber vernalis</name>
    <dbReference type="NCBI Taxonomy" id="13677"/>
    <lineage>
        <taxon>Eukaryota</taxon>
        <taxon>Metazoa</taxon>
        <taxon>Chordata</taxon>
        <taxon>Craniata</taxon>
        <taxon>Vertebrata</taxon>
        <taxon>Euteleostomi</taxon>
        <taxon>Actinopterygii</taxon>
        <taxon>Neopterygii</taxon>
        <taxon>Teleostei</taxon>
        <taxon>Neoteleostei</taxon>
        <taxon>Acanthomorphata</taxon>
        <taxon>Pelagiaria</taxon>
        <taxon>Scombriformes</taxon>
        <taxon>Scombridae</taxon>
        <taxon>Scomber</taxon>
    </lineage>
</organism>
<evidence type="ECO:0000256" key="3">
    <source>
        <dbReference type="SAM" id="SignalP"/>
    </source>
</evidence>